<gene>
    <name evidence="1" type="ORF">EGI31_09395</name>
</gene>
<proteinExistence type="predicted"/>
<dbReference type="RefSeq" id="WP_255036957.1">
    <property type="nucleotide sequence ID" value="NZ_RJUF01000022.1"/>
</dbReference>
<protein>
    <recommendedName>
        <fullName evidence="3">Lipoprotein</fullName>
    </recommendedName>
</protein>
<name>A0AAE3H526_9BACT</name>
<organism evidence="1 2">
    <name type="scientific">Lacihabitans soyangensis</name>
    <dbReference type="NCBI Taxonomy" id="869394"/>
    <lineage>
        <taxon>Bacteria</taxon>
        <taxon>Pseudomonadati</taxon>
        <taxon>Bacteroidota</taxon>
        <taxon>Cytophagia</taxon>
        <taxon>Cytophagales</taxon>
        <taxon>Leadbetterellaceae</taxon>
        <taxon>Lacihabitans</taxon>
    </lineage>
</organism>
<dbReference type="PROSITE" id="PS51257">
    <property type="entry name" value="PROKAR_LIPOPROTEIN"/>
    <property type="match status" value="1"/>
</dbReference>
<dbReference type="AlphaFoldDB" id="A0AAE3H526"/>
<comment type="caution">
    <text evidence="1">The sequence shown here is derived from an EMBL/GenBank/DDBJ whole genome shotgun (WGS) entry which is preliminary data.</text>
</comment>
<accession>A0AAE3H526</accession>
<reference evidence="1 2" key="1">
    <citation type="submission" date="2018-11" db="EMBL/GenBank/DDBJ databases">
        <title>Novel bacteria species description.</title>
        <authorList>
            <person name="Han J.-H."/>
        </authorList>
    </citation>
    <scope>NUCLEOTIDE SEQUENCE [LARGE SCALE GENOMIC DNA]</scope>
    <source>
        <strain evidence="1 2">KCTC23259</strain>
    </source>
</reference>
<evidence type="ECO:0000313" key="1">
    <source>
        <dbReference type="EMBL" id="MCP9763170.1"/>
    </source>
</evidence>
<dbReference type="Proteomes" id="UP001204144">
    <property type="component" value="Unassembled WGS sequence"/>
</dbReference>
<keyword evidence="2" id="KW-1185">Reference proteome</keyword>
<dbReference type="EMBL" id="RJUF01000022">
    <property type="protein sequence ID" value="MCP9763170.1"/>
    <property type="molecule type" value="Genomic_DNA"/>
</dbReference>
<evidence type="ECO:0000313" key="2">
    <source>
        <dbReference type="Proteomes" id="UP001204144"/>
    </source>
</evidence>
<evidence type="ECO:0008006" key="3">
    <source>
        <dbReference type="Google" id="ProtNLM"/>
    </source>
</evidence>
<sequence>MKKLLILGLLLSTGLFQSCTVNDNPQPITNELLAEVFEVKADFTPGNSFRNYYNLNPVIFDSDVLLVYEFVGLDKTGADIWKPLPQVYTSDNGIHQYNFDFTKLDFSIFLDANFDRMRLNNSWRLGKTFRVVIVPGKFASMVDKNNLQNVMNTLKLTENSVVDLSK</sequence>